<protein>
    <submittedName>
        <fullName evidence="2">Uncharacterized protein</fullName>
    </submittedName>
</protein>
<accession>A0A4U3M9B3</accession>
<evidence type="ECO:0000313" key="3">
    <source>
        <dbReference type="Proteomes" id="UP000308705"/>
    </source>
</evidence>
<feature type="transmembrane region" description="Helical" evidence="1">
    <location>
        <begin position="43"/>
        <end position="68"/>
    </location>
</feature>
<keyword evidence="3" id="KW-1185">Reference proteome</keyword>
<dbReference type="Proteomes" id="UP000308705">
    <property type="component" value="Unassembled WGS sequence"/>
</dbReference>
<keyword evidence="1" id="KW-1133">Transmembrane helix</keyword>
<sequence length="277" mass="30252">MSPQQPRAQRTRVRAWPATRGRAAAVQAAKERRELEKGIRRRGIVTSLLTAAVLVAAVNAVIAGVGIVQETRSRPLTGQERADYVKEDVARRWHDWPASMVFPDELEYVGLARSQQFARRVGIAPEIPCWAGVDRSVASVFREVSCRSLLRATYVDQSGAFAITIGVAVMADEEARTSAAAKLPIDDRVGVRPVAFPGTVTDLFGAAQRQRSGWVGVGPYIVFYTAGYTDGRTRDAIPQEELLHSELWPTAQALGGRVARSLGEEPEVPRCTQGNEC</sequence>
<organism evidence="2 3">
    <name type="scientific">Herbidospora galbida</name>
    <dbReference type="NCBI Taxonomy" id="2575442"/>
    <lineage>
        <taxon>Bacteria</taxon>
        <taxon>Bacillati</taxon>
        <taxon>Actinomycetota</taxon>
        <taxon>Actinomycetes</taxon>
        <taxon>Streptosporangiales</taxon>
        <taxon>Streptosporangiaceae</taxon>
        <taxon>Herbidospora</taxon>
    </lineage>
</organism>
<proteinExistence type="predicted"/>
<name>A0A4U3M9B3_9ACTN</name>
<dbReference type="OrthoDB" id="3386555at2"/>
<dbReference type="AlphaFoldDB" id="A0A4U3M9B3"/>
<reference evidence="2 3" key="1">
    <citation type="submission" date="2019-04" db="EMBL/GenBank/DDBJ databases">
        <title>Herbidospora sp. NEAU-GS14.nov., a novel actinomycete isolated from soil.</title>
        <authorList>
            <person name="Han L."/>
        </authorList>
    </citation>
    <scope>NUCLEOTIDE SEQUENCE [LARGE SCALE GENOMIC DNA]</scope>
    <source>
        <strain evidence="2 3">NEAU-GS14</strain>
    </source>
</reference>
<keyword evidence="1" id="KW-0472">Membrane</keyword>
<comment type="caution">
    <text evidence="2">The sequence shown here is derived from an EMBL/GenBank/DDBJ whole genome shotgun (WGS) entry which is preliminary data.</text>
</comment>
<gene>
    <name evidence="2" type="ORF">FDA94_25535</name>
</gene>
<keyword evidence="1" id="KW-0812">Transmembrane</keyword>
<evidence type="ECO:0000313" key="2">
    <source>
        <dbReference type="EMBL" id="TKK85501.1"/>
    </source>
</evidence>
<dbReference type="EMBL" id="SZQA01000027">
    <property type="protein sequence ID" value="TKK85501.1"/>
    <property type="molecule type" value="Genomic_DNA"/>
</dbReference>
<evidence type="ECO:0000256" key="1">
    <source>
        <dbReference type="SAM" id="Phobius"/>
    </source>
</evidence>